<name>A0A6A6ZBP0_9PLEO</name>
<evidence type="ECO:0000313" key="2">
    <source>
        <dbReference type="EMBL" id="KAF2818531.1"/>
    </source>
</evidence>
<accession>A0A6A6ZBP0</accession>
<feature type="region of interest" description="Disordered" evidence="1">
    <location>
        <begin position="520"/>
        <end position="572"/>
    </location>
</feature>
<protein>
    <submittedName>
        <fullName evidence="2">Uncharacterized protein</fullName>
    </submittedName>
</protein>
<reference evidence="2" key="1">
    <citation type="journal article" date="2020" name="Stud. Mycol.">
        <title>101 Dothideomycetes genomes: a test case for predicting lifestyles and emergence of pathogens.</title>
        <authorList>
            <person name="Haridas S."/>
            <person name="Albert R."/>
            <person name="Binder M."/>
            <person name="Bloem J."/>
            <person name="Labutti K."/>
            <person name="Salamov A."/>
            <person name="Andreopoulos B."/>
            <person name="Baker S."/>
            <person name="Barry K."/>
            <person name="Bills G."/>
            <person name="Bluhm B."/>
            <person name="Cannon C."/>
            <person name="Castanera R."/>
            <person name="Culley D."/>
            <person name="Daum C."/>
            <person name="Ezra D."/>
            <person name="Gonzalez J."/>
            <person name="Henrissat B."/>
            <person name="Kuo A."/>
            <person name="Liang C."/>
            <person name="Lipzen A."/>
            <person name="Lutzoni F."/>
            <person name="Magnuson J."/>
            <person name="Mondo S."/>
            <person name="Nolan M."/>
            <person name="Ohm R."/>
            <person name="Pangilinan J."/>
            <person name="Park H.-J."/>
            <person name="Ramirez L."/>
            <person name="Alfaro M."/>
            <person name="Sun H."/>
            <person name="Tritt A."/>
            <person name="Yoshinaga Y."/>
            <person name="Zwiers L.-H."/>
            <person name="Turgeon B."/>
            <person name="Goodwin S."/>
            <person name="Spatafora J."/>
            <person name="Crous P."/>
            <person name="Grigoriev I."/>
        </authorList>
    </citation>
    <scope>NUCLEOTIDE SEQUENCE</scope>
    <source>
        <strain evidence="2">CBS 113818</strain>
    </source>
</reference>
<dbReference type="AlphaFoldDB" id="A0A6A6ZBP0"/>
<gene>
    <name evidence="2" type="ORF">CC86DRAFT_413855</name>
</gene>
<keyword evidence="3" id="KW-1185">Reference proteome</keyword>
<feature type="compositionally biased region" description="Polar residues" evidence="1">
    <location>
        <begin position="451"/>
        <end position="469"/>
    </location>
</feature>
<dbReference type="Proteomes" id="UP000799424">
    <property type="component" value="Unassembled WGS sequence"/>
</dbReference>
<feature type="region of interest" description="Disordered" evidence="1">
    <location>
        <begin position="183"/>
        <end position="217"/>
    </location>
</feature>
<organism evidence="2 3">
    <name type="scientific">Ophiobolus disseminans</name>
    <dbReference type="NCBI Taxonomy" id="1469910"/>
    <lineage>
        <taxon>Eukaryota</taxon>
        <taxon>Fungi</taxon>
        <taxon>Dikarya</taxon>
        <taxon>Ascomycota</taxon>
        <taxon>Pezizomycotina</taxon>
        <taxon>Dothideomycetes</taxon>
        <taxon>Pleosporomycetidae</taxon>
        <taxon>Pleosporales</taxon>
        <taxon>Pleosporineae</taxon>
        <taxon>Phaeosphaeriaceae</taxon>
        <taxon>Ophiobolus</taxon>
    </lineage>
</organism>
<feature type="region of interest" description="Disordered" evidence="1">
    <location>
        <begin position="445"/>
        <end position="508"/>
    </location>
</feature>
<proteinExistence type="predicted"/>
<feature type="region of interest" description="Disordered" evidence="1">
    <location>
        <begin position="347"/>
        <end position="401"/>
    </location>
</feature>
<evidence type="ECO:0000256" key="1">
    <source>
        <dbReference type="SAM" id="MobiDB-lite"/>
    </source>
</evidence>
<evidence type="ECO:0000313" key="3">
    <source>
        <dbReference type="Proteomes" id="UP000799424"/>
    </source>
</evidence>
<feature type="compositionally biased region" description="Polar residues" evidence="1">
    <location>
        <begin position="589"/>
        <end position="601"/>
    </location>
</feature>
<sequence length="739" mass="81998">MSFQLQNSNSIRPSVPRTVAFVLPGRRTLSEHLPAEIIDLPVSLAERSRYLRKAIVVQALNKPSERQIHLPGVDLMGFRFYVEWLRTGHIDFYATSASSSCSGLLLRDCFDLMFAHIAGSLFEEPNFQDYIIDIMSRYLNASQTPDLKVLEEVFLEKGISNTLRQFVIDRMFAVERKMLGMIRGNSSESNGGEKGEDTRSSSSMSPNNYLANKSVPHDMSNTVGSAEWARMVHSHVRSVNLPDLSRYEKPLPVIPPRTPGQSPTPPSSHPSPQTSSIEVSATPHSDISDDTPADLPSTQQLVQECFRRLPLAALAQDRSSEHPQRADRTPIFGLLLECLERLNGRTVEKGSTHTPSDNASTHMTSSGDTTFDFDTPCRPSPKQTNPRLSPTTDSIQIRPERSFDELPLLGYLSRTGLGERPRALNHAHEEAYPIEVPARVVRRLGHHSPKPQDTSSRQHVQSRPQSRCSDQGDHLQAEQPRQRGSSIAERPHHPYAHLGFSTPRPHLVDPQASHEILESPGHRHSYAGPTHNHSYAHLDFSTPRPRHVDAHESQELLSPVSECRESSVNPLQRDDAEWHQRQRYMMSNSFPPVPLSTSSLALHQRQTTPSPSPAPTPQSEHDFTSDSSLESAFGLSSANAAERYQRQRCLLSAALPPLPPAFTSGGVEVRRKPISVYSSSTAAAADVARKPAPLRGLDWVEQQARNPWAGAAGEGVVKRSRKSRVREMLRSGSAFGRGG</sequence>
<feature type="region of interest" description="Disordered" evidence="1">
    <location>
        <begin position="589"/>
        <end position="630"/>
    </location>
</feature>
<feature type="region of interest" description="Disordered" evidence="1">
    <location>
        <begin position="247"/>
        <end position="295"/>
    </location>
</feature>
<feature type="compositionally biased region" description="Polar residues" evidence="1">
    <location>
        <begin position="381"/>
        <end position="395"/>
    </location>
</feature>
<dbReference type="OrthoDB" id="3788067at2759"/>
<feature type="compositionally biased region" description="Polar residues" evidence="1">
    <location>
        <begin position="352"/>
        <end position="367"/>
    </location>
</feature>
<dbReference type="EMBL" id="MU006251">
    <property type="protein sequence ID" value="KAF2818531.1"/>
    <property type="molecule type" value="Genomic_DNA"/>
</dbReference>
<feature type="compositionally biased region" description="Polar residues" evidence="1">
    <location>
        <begin position="200"/>
        <end position="211"/>
    </location>
</feature>
<feature type="compositionally biased region" description="Pro residues" evidence="1">
    <location>
        <begin position="252"/>
        <end position="269"/>
    </location>
</feature>